<name>A0A916TIT9_9ACTN</name>
<reference evidence="9" key="1">
    <citation type="journal article" date="2014" name="Int. J. Syst. Evol. Microbiol.">
        <title>Complete genome sequence of Corynebacterium casei LMG S-19264T (=DSM 44701T), isolated from a smear-ripened cheese.</title>
        <authorList>
            <consortium name="US DOE Joint Genome Institute (JGI-PGF)"/>
            <person name="Walter F."/>
            <person name="Albersmeier A."/>
            <person name="Kalinowski J."/>
            <person name="Ruckert C."/>
        </authorList>
    </citation>
    <scope>NUCLEOTIDE SEQUENCE</scope>
    <source>
        <strain evidence="9">CGMCC 1.12827</strain>
    </source>
</reference>
<dbReference type="SUPFAM" id="SSF53448">
    <property type="entry name" value="Nucleotide-diphospho-sugar transferases"/>
    <property type="match status" value="1"/>
</dbReference>
<dbReference type="GO" id="GO:0016020">
    <property type="term" value="C:membrane"/>
    <property type="evidence" value="ECO:0007669"/>
    <property type="project" value="UniProtKB-SubCell"/>
</dbReference>
<dbReference type="InterPro" id="IPR029044">
    <property type="entry name" value="Nucleotide-diphossugar_trans"/>
</dbReference>
<keyword evidence="5 8" id="KW-1133">Transmembrane helix</keyword>
<reference evidence="9" key="2">
    <citation type="submission" date="2020-09" db="EMBL/GenBank/DDBJ databases">
        <authorList>
            <person name="Sun Q."/>
            <person name="Zhou Y."/>
        </authorList>
    </citation>
    <scope>NUCLEOTIDE SEQUENCE</scope>
    <source>
        <strain evidence="9">CGMCC 1.12827</strain>
    </source>
</reference>
<dbReference type="Gene3D" id="3.90.550.10">
    <property type="entry name" value="Spore Coat Polysaccharide Biosynthesis Protein SpsA, Chain A"/>
    <property type="match status" value="1"/>
</dbReference>
<evidence type="ECO:0000313" key="10">
    <source>
        <dbReference type="Proteomes" id="UP000621454"/>
    </source>
</evidence>
<dbReference type="Pfam" id="PF13641">
    <property type="entry name" value="Glyco_tranf_2_3"/>
    <property type="match status" value="1"/>
</dbReference>
<comment type="caution">
    <text evidence="9">The sequence shown here is derived from an EMBL/GenBank/DDBJ whole genome shotgun (WGS) entry which is preliminary data.</text>
</comment>
<dbReference type="EMBL" id="BMGC01000048">
    <property type="protein sequence ID" value="GGB46406.1"/>
    <property type="molecule type" value="Genomic_DNA"/>
</dbReference>
<proteinExistence type="predicted"/>
<evidence type="ECO:0000256" key="7">
    <source>
        <dbReference type="SAM" id="MobiDB-lite"/>
    </source>
</evidence>
<sequence length="423" mass="46763">MNAGGGNAGDSREPDARPGESAEMRGSILDRESEMTFQEKNSSEEFRAAALHDAVDGLREKQPEASASVAFTKPQIVGFVALAIVIVVCLVLWLVPTLTVLVAIATAVYVITMLDRIVMFRDGLASGPLRVSDERATAIPDDELPTYTVLMPAYDEPEIIGELIGAMSALDYPRDKLQILLLLEGDDDVTINAAHENGVDEHSLVTPLEVPPADPRTKPKACNYGLHFATGEIITIYDAEDLPEPLQLRRVAAAFSDMPDNIACIQGMLNFHNGDQNTLTAWFAADYGLWFGYLLPGLMRSSSPIPLGGTTNHLRRSVLDHIGAWDPFNVTEDADLGVRIAEKGYRTAVIESTTLEEANPDPINWIRQRSRWYKGYMQTWLVHMRNPLRTWRNLGTFGMYRFTILMAGTPLIACVNRGWCTSR</sequence>
<dbReference type="Proteomes" id="UP000621454">
    <property type="component" value="Unassembled WGS sequence"/>
</dbReference>
<evidence type="ECO:0000256" key="8">
    <source>
        <dbReference type="SAM" id="Phobius"/>
    </source>
</evidence>
<evidence type="ECO:0000313" key="9">
    <source>
        <dbReference type="EMBL" id="GGB46406.1"/>
    </source>
</evidence>
<dbReference type="InterPro" id="IPR050321">
    <property type="entry name" value="Glycosyltr_2/OpgH_subfam"/>
</dbReference>
<keyword evidence="2 9" id="KW-0328">Glycosyltransferase</keyword>
<evidence type="ECO:0000256" key="4">
    <source>
        <dbReference type="ARBA" id="ARBA00022692"/>
    </source>
</evidence>
<dbReference type="GO" id="GO:0016757">
    <property type="term" value="F:glycosyltransferase activity"/>
    <property type="evidence" value="ECO:0007669"/>
    <property type="project" value="UniProtKB-KW"/>
</dbReference>
<evidence type="ECO:0000256" key="5">
    <source>
        <dbReference type="ARBA" id="ARBA00022989"/>
    </source>
</evidence>
<evidence type="ECO:0000256" key="6">
    <source>
        <dbReference type="ARBA" id="ARBA00023136"/>
    </source>
</evidence>
<keyword evidence="10" id="KW-1185">Reference proteome</keyword>
<evidence type="ECO:0000256" key="3">
    <source>
        <dbReference type="ARBA" id="ARBA00022679"/>
    </source>
</evidence>
<dbReference type="PANTHER" id="PTHR43867:SF2">
    <property type="entry name" value="CELLULOSE SYNTHASE CATALYTIC SUBUNIT A [UDP-FORMING]"/>
    <property type="match status" value="1"/>
</dbReference>
<keyword evidence="4 8" id="KW-0812">Transmembrane</keyword>
<protein>
    <submittedName>
        <fullName evidence="9">N-acetylglucosaminyltransferase</fullName>
    </submittedName>
</protein>
<organism evidence="9 10">
    <name type="scientific">Gordonia jinhuaensis</name>
    <dbReference type="NCBI Taxonomy" id="1517702"/>
    <lineage>
        <taxon>Bacteria</taxon>
        <taxon>Bacillati</taxon>
        <taxon>Actinomycetota</taxon>
        <taxon>Actinomycetes</taxon>
        <taxon>Mycobacteriales</taxon>
        <taxon>Gordoniaceae</taxon>
        <taxon>Gordonia</taxon>
    </lineage>
</organism>
<evidence type="ECO:0000256" key="2">
    <source>
        <dbReference type="ARBA" id="ARBA00022676"/>
    </source>
</evidence>
<keyword evidence="3" id="KW-0808">Transferase</keyword>
<comment type="subcellular location">
    <subcellularLocation>
        <location evidence="1">Membrane</location>
        <topology evidence="1">Multi-pass membrane protein</topology>
    </subcellularLocation>
</comment>
<dbReference type="CDD" id="cd06427">
    <property type="entry name" value="CESA_like_2"/>
    <property type="match status" value="1"/>
</dbReference>
<feature type="region of interest" description="Disordered" evidence="7">
    <location>
        <begin position="1"/>
        <end position="41"/>
    </location>
</feature>
<accession>A0A916TIT9</accession>
<keyword evidence="6 8" id="KW-0472">Membrane</keyword>
<evidence type="ECO:0000256" key="1">
    <source>
        <dbReference type="ARBA" id="ARBA00004141"/>
    </source>
</evidence>
<dbReference type="PANTHER" id="PTHR43867">
    <property type="entry name" value="CELLULOSE SYNTHASE CATALYTIC SUBUNIT A [UDP-FORMING]"/>
    <property type="match status" value="1"/>
</dbReference>
<feature type="transmembrane region" description="Helical" evidence="8">
    <location>
        <begin position="76"/>
        <end position="95"/>
    </location>
</feature>
<feature type="compositionally biased region" description="Basic and acidic residues" evidence="7">
    <location>
        <begin position="10"/>
        <end position="34"/>
    </location>
</feature>
<dbReference type="AlphaFoldDB" id="A0A916TIT9"/>
<gene>
    <name evidence="9" type="ORF">GCM10011489_37150</name>
</gene>